<dbReference type="SMART" id="SM00233">
    <property type="entry name" value="PH"/>
    <property type="match status" value="2"/>
</dbReference>
<protein>
    <recommendedName>
        <fullName evidence="2">PH domain-containing protein</fullName>
    </recommendedName>
</protein>
<organism evidence="3">
    <name type="scientific">Sexangularia sp. CB-2014</name>
    <dbReference type="NCBI Taxonomy" id="1486929"/>
    <lineage>
        <taxon>Eukaryota</taxon>
        <taxon>Amoebozoa</taxon>
        <taxon>Tubulinea</taxon>
        <taxon>Elardia</taxon>
        <taxon>Arcellinida</taxon>
        <taxon>Arcellinida incertae sedis</taxon>
        <taxon>Sexangularia</taxon>
    </lineage>
</organism>
<dbReference type="EMBL" id="HBGL01014350">
    <property type="protein sequence ID" value="CAD9307123.1"/>
    <property type="molecule type" value="Transcribed_RNA"/>
</dbReference>
<reference evidence="3" key="1">
    <citation type="submission" date="2021-01" db="EMBL/GenBank/DDBJ databases">
        <authorList>
            <person name="Corre E."/>
            <person name="Pelletier E."/>
            <person name="Niang G."/>
            <person name="Scheremetjew M."/>
            <person name="Finn R."/>
            <person name="Kale V."/>
            <person name="Holt S."/>
            <person name="Cochrane G."/>
            <person name="Meng A."/>
            <person name="Brown T."/>
            <person name="Cohen L."/>
        </authorList>
    </citation>
    <scope>NUCLEOTIDE SEQUENCE</scope>
    <source>
        <strain evidence="3">ATCC 50979</strain>
    </source>
</reference>
<feature type="domain" description="PH" evidence="2">
    <location>
        <begin position="162"/>
        <end position="278"/>
    </location>
</feature>
<proteinExistence type="predicted"/>
<sequence>MPKSKGRSNVETLYGEREREKGSEKDSTRRNRSSRSSSPSVSVSDKRSSDRSSTGHTSSPLSKSSRDARSSAVPVAPPPVSVAISMGEVRHGASTFRIRKGDWDYVTVWYAAKGLTVPTPPPPAKAHPTRCDVCQEELDAALVMRNSVLNEGVEDGRMVPHRPDAEGELCFVRESAGGTKREFLRVYAVLVGNHFHYYKGGLQSIGKVPATGIIHLDRTSTVEAGSPEAPPDDPTLLREFPGFDFDFYVMSYEATTAIVARDEVERELWCAAMNNVIKRPFGRFCVYCRQFVDLDQDANAGTALSEATSRHETVTGELLYAEKHQSRFSKMLSIRGSAVGRAKVKVRPVFAVLHRGHLAIFESKLDFFDGCWAAPLAMVHLHRAAIFRAPDAPADYGFRGTSGRFIVTENFEGDDVRGMSRRVHALDFEADSIPAADRWIELLEAAAADAEPGGDEEPEPVGGSAIRLASSPRKMSSPRTDEASSGDSGSGTASPAAAGQHHSMVRASSSENVQEAARKARAARSLRNGRMGSGRARTAELSTDGANGRRAAAAKATLRTVSSPSKGLPSKGTPQVGTFAAHRRLAVAEAAEYVYTPRGSAAVNPADVPTA</sequence>
<dbReference type="SUPFAM" id="SSF50729">
    <property type="entry name" value="PH domain-like"/>
    <property type="match status" value="1"/>
</dbReference>
<gene>
    <name evidence="3" type="ORF">SSP0437_LOCUS11224</name>
</gene>
<accession>A0A7S1VPS0</accession>
<evidence type="ECO:0000256" key="1">
    <source>
        <dbReference type="SAM" id="MobiDB-lite"/>
    </source>
</evidence>
<name>A0A7S1VPS0_9EUKA</name>
<dbReference type="Gene3D" id="2.30.29.30">
    <property type="entry name" value="Pleckstrin-homology domain (PH domain)/Phosphotyrosine-binding domain (PTB)"/>
    <property type="match status" value="1"/>
</dbReference>
<dbReference type="InterPro" id="IPR001849">
    <property type="entry name" value="PH_domain"/>
</dbReference>
<dbReference type="PROSITE" id="PS50003">
    <property type="entry name" value="PH_DOMAIN"/>
    <property type="match status" value="1"/>
</dbReference>
<evidence type="ECO:0000313" key="3">
    <source>
        <dbReference type="EMBL" id="CAD9307123.1"/>
    </source>
</evidence>
<dbReference type="InterPro" id="IPR011993">
    <property type="entry name" value="PH-like_dom_sf"/>
</dbReference>
<dbReference type="AlphaFoldDB" id="A0A7S1VPS0"/>
<feature type="compositionally biased region" description="Basic and acidic residues" evidence="1">
    <location>
        <begin position="14"/>
        <end position="29"/>
    </location>
</feature>
<feature type="compositionally biased region" description="Low complexity" evidence="1">
    <location>
        <begin position="34"/>
        <end position="43"/>
    </location>
</feature>
<feature type="region of interest" description="Disordered" evidence="1">
    <location>
        <begin position="1"/>
        <end position="75"/>
    </location>
</feature>
<evidence type="ECO:0000259" key="2">
    <source>
        <dbReference type="PROSITE" id="PS50003"/>
    </source>
</evidence>
<feature type="compositionally biased region" description="Low complexity" evidence="1">
    <location>
        <begin position="545"/>
        <end position="556"/>
    </location>
</feature>
<feature type="compositionally biased region" description="Low complexity" evidence="1">
    <location>
        <begin position="483"/>
        <end position="499"/>
    </location>
</feature>
<feature type="region of interest" description="Disordered" evidence="1">
    <location>
        <begin position="448"/>
        <end position="576"/>
    </location>
</feature>